<evidence type="ECO:0000313" key="2">
    <source>
        <dbReference type="EMBL" id="GCC43499.1"/>
    </source>
</evidence>
<dbReference type="EMBL" id="BEZZ01100589">
    <property type="protein sequence ID" value="GCC43499.1"/>
    <property type="molecule type" value="Genomic_DNA"/>
</dbReference>
<dbReference type="AlphaFoldDB" id="A0A401TLK1"/>
<feature type="region of interest" description="Disordered" evidence="1">
    <location>
        <begin position="25"/>
        <end position="88"/>
    </location>
</feature>
<feature type="compositionally biased region" description="Basic residues" evidence="1">
    <location>
        <begin position="56"/>
        <end position="67"/>
    </location>
</feature>
<name>A0A401TLK1_CHIPU</name>
<protein>
    <submittedName>
        <fullName evidence="2">Uncharacterized protein</fullName>
    </submittedName>
</protein>
<keyword evidence="3" id="KW-1185">Reference proteome</keyword>
<evidence type="ECO:0000256" key="1">
    <source>
        <dbReference type="SAM" id="MobiDB-lite"/>
    </source>
</evidence>
<organism evidence="2 3">
    <name type="scientific">Chiloscyllium punctatum</name>
    <name type="common">Brownbanded bambooshark</name>
    <name type="synonym">Hemiscyllium punctatum</name>
    <dbReference type="NCBI Taxonomy" id="137246"/>
    <lineage>
        <taxon>Eukaryota</taxon>
        <taxon>Metazoa</taxon>
        <taxon>Chordata</taxon>
        <taxon>Craniata</taxon>
        <taxon>Vertebrata</taxon>
        <taxon>Chondrichthyes</taxon>
        <taxon>Elasmobranchii</taxon>
        <taxon>Galeomorphii</taxon>
        <taxon>Galeoidea</taxon>
        <taxon>Orectolobiformes</taxon>
        <taxon>Hemiscylliidae</taxon>
        <taxon>Chiloscyllium</taxon>
    </lineage>
</organism>
<sequence>MGGPLGQSAAALPWLPGVRGALTNRVARGDGEGGEHAPGSVALRAADVTAPTPRVTQRRPGRVRRRFGPSSPRLDSRRSSRLLLSDYTGSPQSRLISSMSSGCIRFQPPVPPTTLALALKSADSPAPETVL</sequence>
<gene>
    <name evidence="2" type="ORF">chiPu_0027311</name>
</gene>
<comment type="caution">
    <text evidence="2">The sequence shown here is derived from an EMBL/GenBank/DDBJ whole genome shotgun (WGS) entry which is preliminary data.</text>
</comment>
<accession>A0A401TLK1</accession>
<evidence type="ECO:0000313" key="3">
    <source>
        <dbReference type="Proteomes" id="UP000287033"/>
    </source>
</evidence>
<reference evidence="2 3" key="1">
    <citation type="journal article" date="2018" name="Nat. Ecol. Evol.">
        <title>Shark genomes provide insights into elasmobranch evolution and the origin of vertebrates.</title>
        <authorList>
            <person name="Hara Y"/>
            <person name="Yamaguchi K"/>
            <person name="Onimaru K"/>
            <person name="Kadota M"/>
            <person name="Koyanagi M"/>
            <person name="Keeley SD"/>
            <person name="Tatsumi K"/>
            <person name="Tanaka K"/>
            <person name="Motone F"/>
            <person name="Kageyama Y"/>
            <person name="Nozu R"/>
            <person name="Adachi N"/>
            <person name="Nishimura O"/>
            <person name="Nakagawa R"/>
            <person name="Tanegashima C"/>
            <person name="Kiyatake I"/>
            <person name="Matsumoto R"/>
            <person name="Murakumo K"/>
            <person name="Nishida K"/>
            <person name="Terakita A"/>
            <person name="Kuratani S"/>
            <person name="Sato K"/>
            <person name="Hyodo S Kuraku.S."/>
        </authorList>
    </citation>
    <scope>NUCLEOTIDE SEQUENCE [LARGE SCALE GENOMIC DNA]</scope>
</reference>
<proteinExistence type="predicted"/>
<dbReference type="Proteomes" id="UP000287033">
    <property type="component" value="Unassembled WGS sequence"/>
</dbReference>